<accession>A0A4U6UIG4</accession>
<reference evidence="1" key="1">
    <citation type="submission" date="2019-03" db="EMBL/GenBank/DDBJ databases">
        <title>WGS assembly of Setaria viridis.</title>
        <authorList>
            <person name="Huang P."/>
            <person name="Jenkins J."/>
            <person name="Grimwood J."/>
            <person name="Barry K."/>
            <person name="Healey A."/>
            <person name="Mamidi S."/>
            <person name="Sreedasyam A."/>
            <person name="Shu S."/>
            <person name="Feldman M."/>
            <person name="Wu J."/>
            <person name="Yu Y."/>
            <person name="Chen C."/>
            <person name="Johnson J."/>
            <person name="Rokhsar D."/>
            <person name="Baxter I."/>
            <person name="Schmutz J."/>
            <person name="Brutnell T."/>
            <person name="Kellogg E."/>
        </authorList>
    </citation>
    <scope>NUCLEOTIDE SEQUENCE [LARGE SCALE GENOMIC DNA]</scope>
</reference>
<dbReference type="EMBL" id="CM016556">
    <property type="protein sequence ID" value="TKW14514.1"/>
    <property type="molecule type" value="Genomic_DNA"/>
</dbReference>
<dbReference type="Gramene" id="TKW14514">
    <property type="protein sequence ID" value="TKW14514"/>
    <property type="gene ID" value="SEVIR_5G173050v2"/>
</dbReference>
<evidence type="ECO:0000313" key="2">
    <source>
        <dbReference type="Proteomes" id="UP000298652"/>
    </source>
</evidence>
<keyword evidence="2" id="KW-1185">Reference proteome</keyword>
<name>A0A4U6UIG4_SETVI</name>
<protein>
    <submittedName>
        <fullName evidence="1">Uncharacterized protein</fullName>
    </submittedName>
</protein>
<dbReference type="Proteomes" id="UP000298652">
    <property type="component" value="Chromosome 5"/>
</dbReference>
<organism evidence="1 2">
    <name type="scientific">Setaria viridis</name>
    <name type="common">Green bristlegrass</name>
    <name type="synonym">Setaria italica subsp. viridis</name>
    <dbReference type="NCBI Taxonomy" id="4556"/>
    <lineage>
        <taxon>Eukaryota</taxon>
        <taxon>Viridiplantae</taxon>
        <taxon>Streptophyta</taxon>
        <taxon>Embryophyta</taxon>
        <taxon>Tracheophyta</taxon>
        <taxon>Spermatophyta</taxon>
        <taxon>Magnoliopsida</taxon>
        <taxon>Liliopsida</taxon>
        <taxon>Poales</taxon>
        <taxon>Poaceae</taxon>
        <taxon>PACMAD clade</taxon>
        <taxon>Panicoideae</taxon>
        <taxon>Panicodae</taxon>
        <taxon>Paniceae</taxon>
        <taxon>Cenchrinae</taxon>
        <taxon>Setaria</taxon>
    </lineage>
</organism>
<sequence length="60" mass="6745">MWKTSVLLPFAVFAVKSGGNNARRILVTRLYREPRTLSRTPLGKCVTQLSCIVLFSFSTL</sequence>
<evidence type="ECO:0000313" key="1">
    <source>
        <dbReference type="EMBL" id="TKW14514.1"/>
    </source>
</evidence>
<dbReference type="AlphaFoldDB" id="A0A4U6UIG4"/>
<proteinExistence type="predicted"/>
<gene>
    <name evidence="1" type="ORF">SEVIR_5G173050v2</name>
</gene>